<feature type="compositionally biased region" description="Basic and acidic residues" evidence="1">
    <location>
        <begin position="29"/>
        <end position="45"/>
    </location>
</feature>
<dbReference type="Proteomes" id="UP000182841">
    <property type="component" value="Unassembled WGS sequence"/>
</dbReference>
<organism evidence="3 4">
    <name type="scientific">Streptomyces qinglanensis</name>
    <dbReference type="NCBI Taxonomy" id="943816"/>
    <lineage>
        <taxon>Bacteria</taxon>
        <taxon>Bacillati</taxon>
        <taxon>Actinomycetota</taxon>
        <taxon>Actinomycetes</taxon>
        <taxon>Kitasatosporales</taxon>
        <taxon>Streptomycetaceae</taxon>
        <taxon>Streptomyces</taxon>
    </lineage>
</organism>
<dbReference type="AlphaFoldDB" id="A0A1H9PYM3"/>
<keyword evidence="3" id="KW-0255">Endonuclease</keyword>
<dbReference type="Pfam" id="PF15646">
    <property type="entry name" value="Tox-REase-2"/>
    <property type="match status" value="1"/>
</dbReference>
<gene>
    <name evidence="3" type="ORF">SAMN05421870_102312</name>
</gene>
<keyword evidence="4" id="KW-1185">Reference proteome</keyword>
<feature type="region of interest" description="Disordered" evidence="1">
    <location>
        <begin position="1"/>
        <end position="45"/>
    </location>
</feature>
<dbReference type="OrthoDB" id="4230357at2"/>
<dbReference type="EMBL" id="FOGO01000002">
    <property type="protein sequence ID" value="SER52683.1"/>
    <property type="molecule type" value="Genomic_DNA"/>
</dbReference>
<dbReference type="GO" id="GO:0004519">
    <property type="term" value="F:endonuclease activity"/>
    <property type="evidence" value="ECO:0007669"/>
    <property type="project" value="UniProtKB-KW"/>
</dbReference>
<evidence type="ECO:0000259" key="2">
    <source>
        <dbReference type="Pfam" id="PF15646"/>
    </source>
</evidence>
<feature type="region of interest" description="Disordered" evidence="1">
    <location>
        <begin position="379"/>
        <end position="409"/>
    </location>
</feature>
<feature type="domain" description="Tox-REase-2" evidence="2">
    <location>
        <begin position="432"/>
        <end position="553"/>
    </location>
</feature>
<reference evidence="4" key="1">
    <citation type="submission" date="2016-10" db="EMBL/GenBank/DDBJ databases">
        <authorList>
            <person name="Varghese N."/>
            <person name="Submissions S."/>
        </authorList>
    </citation>
    <scope>NUCLEOTIDE SEQUENCE [LARGE SCALE GENOMIC DNA]</scope>
    <source>
        <strain evidence="4">CGMCC 4.6825</strain>
    </source>
</reference>
<dbReference type="RefSeq" id="WP_074999045.1">
    <property type="nucleotide sequence ID" value="NZ_FOGO01000002.1"/>
</dbReference>
<evidence type="ECO:0000313" key="3">
    <source>
        <dbReference type="EMBL" id="SER52683.1"/>
    </source>
</evidence>
<proteinExistence type="predicted"/>
<accession>A0A1H9PYM3</accession>
<protein>
    <submittedName>
        <fullName evidence="3">Restriction endonuclease fold toxin 2</fullName>
    </submittedName>
</protein>
<sequence>MSFEDEWAQHKEAGAQRAVRMRLNQTPDGDYRPGRHEPPGRKEQLRMTTGQLIDSSWGMLQLRDLTYNGLDALVTELSEQRGMAGDDDAGHAFATGYNKAARTVVDKLSFVSLVMSGGAGALLDTAVEFLKNEDDTARRLLQATDSPSAGVAPQPPPVDCSPRPSRSGEELPEIEGETGQWDRWVENEKFRGGPDKLRKVAGTWRAAQRLLVDAFHEAQGCWYGAHLGQEGLTADAVEKFFKRFIGQESEPPDTVSEDTELMANLPAACATLAKACDAYADHIESCRRQEALDRDPLLGGGSWNPMDNPRWGGNGEDGGLHDKVSGDAAITRLAHVAPALDHSQKRVVIPRPDPGPSLPGLPGFPLPLVRVPTLVPAAAFGAPKPGEPRRPPIGPPHPPDPRFPRLSPGEQKNFRTWLQSLNEGHISGGKPAEVAYQKRIAGYPEYEVPIPKGISPRSTLMVDGFRATDGMAVEAKFVNRPDEQCYRRLEDLRKSHNDGKKDFLYEKDRGELRKYAAALGDPRNKEMRGVETVTNNRDSVPYWRVMMAAYGVKGYARYVP</sequence>
<dbReference type="InterPro" id="IPR028906">
    <property type="entry name" value="Tox-REase-2_dom"/>
</dbReference>
<keyword evidence="3" id="KW-0378">Hydrolase</keyword>
<name>A0A1H9PYM3_9ACTN</name>
<evidence type="ECO:0000313" key="4">
    <source>
        <dbReference type="Proteomes" id="UP000182841"/>
    </source>
</evidence>
<feature type="region of interest" description="Disordered" evidence="1">
    <location>
        <begin position="144"/>
        <end position="182"/>
    </location>
</feature>
<evidence type="ECO:0000256" key="1">
    <source>
        <dbReference type="SAM" id="MobiDB-lite"/>
    </source>
</evidence>
<keyword evidence="3" id="KW-0540">Nuclease</keyword>